<gene>
    <name evidence="1" type="ORF">METZ01_LOCUS13275</name>
</gene>
<dbReference type="AlphaFoldDB" id="A0A381P0M0"/>
<evidence type="ECO:0008006" key="2">
    <source>
        <dbReference type="Google" id="ProtNLM"/>
    </source>
</evidence>
<proteinExistence type="predicted"/>
<organism evidence="1">
    <name type="scientific">marine metagenome</name>
    <dbReference type="NCBI Taxonomy" id="408172"/>
    <lineage>
        <taxon>unclassified sequences</taxon>
        <taxon>metagenomes</taxon>
        <taxon>ecological metagenomes</taxon>
    </lineage>
</organism>
<dbReference type="InterPro" id="IPR023375">
    <property type="entry name" value="ADC_dom_sf"/>
</dbReference>
<dbReference type="SUPFAM" id="SSF160104">
    <property type="entry name" value="Acetoacetate decarboxylase-like"/>
    <property type="match status" value="1"/>
</dbReference>
<dbReference type="Pfam" id="PF06314">
    <property type="entry name" value="ADC"/>
    <property type="match status" value="1"/>
</dbReference>
<reference evidence="1" key="1">
    <citation type="submission" date="2018-05" db="EMBL/GenBank/DDBJ databases">
        <authorList>
            <person name="Lanie J.A."/>
            <person name="Ng W.-L."/>
            <person name="Kazmierczak K.M."/>
            <person name="Andrzejewski T.M."/>
            <person name="Davidsen T.M."/>
            <person name="Wayne K.J."/>
            <person name="Tettelin H."/>
            <person name="Glass J.I."/>
            <person name="Rusch D."/>
            <person name="Podicherti R."/>
            <person name="Tsui H.-C.T."/>
            <person name="Winkler M.E."/>
        </authorList>
    </citation>
    <scope>NUCLEOTIDE SEQUENCE</scope>
</reference>
<name>A0A381P0M0_9ZZZZ</name>
<protein>
    <recommendedName>
        <fullName evidence="2">Acetoacetate decarboxylase</fullName>
    </recommendedName>
</protein>
<dbReference type="GO" id="GO:0016829">
    <property type="term" value="F:lyase activity"/>
    <property type="evidence" value="ECO:0007669"/>
    <property type="project" value="InterPro"/>
</dbReference>
<dbReference type="Gene3D" id="2.40.400.10">
    <property type="entry name" value="Acetoacetate decarboxylase-like"/>
    <property type="match status" value="1"/>
</dbReference>
<evidence type="ECO:0000313" key="1">
    <source>
        <dbReference type="EMBL" id="SUZ60421.1"/>
    </source>
</evidence>
<dbReference type="InterPro" id="IPR010451">
    <property type="entry name" value="Acetoacetate_decarboxylase"/>
</dbReference>
<accession>A0A381P0M0</accession>
<sequence length="240" mass="26502">MLTVEYRTDPAAVAELLPEPLAPANEDPGAVAVIWADWQSCSSDFNEVLDPDRLQYKECFVVVRCTYRGETYSRCVYIWVDKDYAMLRGHVQGYPKKLGDIWVTRPVTVGKAGPRLEPGGRFGATCSAYGRRLVEAEFTITGPSEHSGFVNALPMLHHRFLPTIEVDGTDSLHELVTMQGYDAEVSPAFTGDVDLRVFESPVEELSRLAPREMIAGYWRSVGVSWNGGTTLADLRPGAGS</sequence>
<dbReference type="EMBL" id="UINC01000743">
    <property type="protein sequence ID" value="SUZ60421.1"/>
    <property type="molecule type" value="Genomic_DNA"/>
</dbReference>